<dbReference type="PROSITE" id="PS50893">
    <property type="entry name" value="ABC_TRANSPORTER_2"/>
    <property type="match status" value="2"/>
</dbReference>
<proteinExistence type="inferred from homology"/>
<sequence>MRIAPQPFHGAGVYGTPTQAFRYAPFFDKIALVFPIGFVLSYLYTVSRITVSFLMEKETRSRELMRIIGARDSELFGGWVLAYLPILVLATVLQAVGAHVMLFPSSDAKLLFIFFFTFATSSFGYGYLISTVFSRARAGSLVGMAIFFMMFFVSFSFNEGTSVAKRTVAALLPPISLSQGISVVAELESFGVGVNRDNAYELIKNFRFANAIGMQVLDTLLYILLGKYCEKVVPQEFGVAEKWYFFLMKKFWFPQTSQLVPTEAQINEETGNMVANSDAVEPVRYDLKQQEKNDRAVSIAGLRKEFAVHGGTKIAVHGLHLKFYEGEITCLLGHNGAGKTTVISMLTGMTPPTSGDAWVRGHSVVTGMRLIRRSLGYCPQHSVLYPTLTVKEHLLFYGRIKGFTNNKDLATEVTNKINEVGLAEKRDVSANALSGGMQRKLSLAIAFLGDSTVVFLDEPTAGMDPYSRRSTWELIQKNRVGRVVILTTHFMDEADILGDRIAIMAEGKLQCVGSSLFLKNRFGVGYRLCLMRQNGTHSQAIITLVQQYVPQAIVASDIGTELTFQLPFQASDGFPALFRDLEIRQYELNILSFAISVTTLEEIFLKVAESGSGKLSLNGETESAKDAKCDESRITQPRETVIAVKPQSKINTEYHGVERGLFTSPHVSKAFMNQMSALLRKRVLCGKRDFNMVFFSTILPVVAIFIGLSALKLSTILVDDPKLELSPSALFPLAEQTPVPFCCPSSFDVMSGGDGKPAWCSDVVQGIDGAVYELDLENVVYNGSATPTVFGVAYSSPSIDSNDTSGYNLRFGELVFEKGYGYADGAELNAPLTQNPMEGQYGGYIFYASETTHTLSYNVLANGSSTHAAPTYKHMIDSAIHRFLLSKASTSAKPNVTIRVSSHPLPLSFTTRSIFSSYLSFPAVICVVIGFTFIPASMMPFLVKEKQLEQNAKYQQLLSGMPFFAYWLSNFVFDVALYLVPMVATLLLLRGYGVTSSFSGADSCDSCTQDVPGATVALFVLFGTAIAPWTYLLSHVMKQPGECLLYTVMINFFVGLLLLLLSFTMDTLDSTRAANSVLVYIWRISPLFSLGDGLLKVLLADLLALFGLTTGSRSAFDADIAGTDIWYLLLECPLFILLTVGYDTFHGGTGRWRIAQFWTKLNMTQRAYKPAPCNDAKLHIQKPLGGEGIDEEIDGDVATEAQRVFDNAQTRNITSEVVQILKLEKVYANGKRAVKSLSFGLQQGECFGFLGVNGAGKTTTMKVLTGDLLPSSGTAMINGFDICKERSSARKSIGYCPQFDALIDLLTVREHLELFGRLKGFRSSGSLKKEVDRLLNKLQIQVFAGKLAGSLSGGNKRKLSLAIAMIGDPTVLVLDEPSTGVDPFSRRLLWDVILEASVQSRRSTVMLTTHSMEECEALCSKAGIMVDGGLRCFGSIPHLKARFGDGFMVEFKLETPNSKKVAELSLQVCDHLKAPDTAHFASAQLESVCAALGNGDRASSELITCLLTQQGRGGDIVDVASFCDWWLLEDRVQRLDEFLQAKFSGVMLLERQTDFCRYKVAGTIPSTQVESDSTSQNQVAYALSSMFELVEGAKSALGIKEYSLSQTSLEQIFNSFAHRRAGTELPH</sequence>
<dbReference type="GO" id="GO:0005524">
    <property type="term" value="F:ATP binding"/>
    <property type="evidence" value="ECO:0007669"/>
    <property type="project" value="UniProtKB-KW"/>
</dbReference>
<dbReference type="PROSITE" id="PS00211">
    <property type="entry name" value="ABC_TRANSPORTER_1"/>
    <property type="match status" value="2"/>
</dbReference>
<dbReference type="InterPro" id="IPR003439">
    <property type="entry name" value="ABC_transporter-like_ATP-bd"/>
</dbReference>
<feature type="transmembrane region" description="Helical" evidence="10">
    <location>
        <begin position="108"/>
        <end position="128"/>
    </location>
</feature>
<dbReference type="FunFam" id="3.40.50.300:FF:000298">
    <property type="entry name" value="ATP-binding cassette sub-family A member 12"/>
    <property type="match status" value="1"/>
</dbReference>
<keyword evidence="7" id="KW-0067">ATP-binding</keyword>
<keyword evidence="13" id="KW-1185">Reference proteome</keyword>
<dbReference type="OrthoDB" id="10255969at2759"/>
<dbReference type="GO" id="GO:0005319">
    <property type="term" value="F:lipid transporter activity"/>
    <property type="evidence" value="ECO:0007669"/>
    <property type="project" value="TreeGrafter"/>
</dbReference>
<dbReference type="InterPro" id="IPR003593">
    <property type="entry name" value="AAA+_ATPase"/>
</dbReference>
<comment type="subcellular location">
    <subcellularLocation>
        <location evidence="1">Membrane</location>
        <topology evidence="1">Multi-pass membrane protein</topology>
    </subcellularLocation>
</comment>
<evidence type="ECO:0000256" key="1">
    <source>
        <dbReference type="ARBA" id="ARBA00004141"/>
    </source>
</evidence>
<comment type="caution">
    <text evidence="12">The sequence shown here is derived from an EMBL/GenBank/DDBJ whole genome shotgun (WGS) entry which is preliminary data.</text>
</comment>
<evidence type="ECO:0000256" key="4">
    <source>
        <dbReference type="ARBA" id="ARBA00022692"/>
    </source>
</evidence>
<keyword evidence="4 10" id="KW-0812">Transmembrane</keyword>
<dbReference type="Proteomes" id="UP000693981">
    <property type="component" value="Unassembled WGS sequence"/>
</dbReference>
<dbReference type="PANTHER" id="PTHR19229:SF36">
    <property type="entry name" value="ATP-BINDING CASSETTE SUB-FAMILY A MEMBER 2"/>
    <property type="match status" value="1"/>
</dbReference>
<dbReference type="InterPro" id="IPR017871">
    <property type="entry name" value="ABC_transporter-like_CS"/>
</dbReference>
<evidence type="ECO:0000256" key="7">
    <source>
        <dbReference type="ARBA" id="ARBA00022840"/>
    </source>
</evidence>
<dbReference type="Pfam" id="PF12698">
    <property type="entry name" value="ABC2_membrane_3"/>
    <property type="match status" value="2"/>
</dbReference>
<evidence type="ECO:0000256" key="3">
    <source>
        <dbReference type="ARBA" id="ARBA00022448"/>
    </source>
</evidence>
<accession>A0A8T1WW81</accession>
<name>A0A8T1WW81_9STRA</name>
<feature type="domain" description="ABC transporter" evidence="11">
    <location>
        <begin position="297"/>
        <end position="531"/>
    </location>
</feature>
<feature type="transmembrane region" description="Helical" evidence="10">
    <location>
        <begin position="30"/>
        <end position="54"/>
    </location>
</feature>
<feature type="transmembrane region" description="Helical" evidence="10">
    <location>
        <begin position="1044"/>
        <end position="1065"/>
    </location>
</feature>
<evidence type="ECO:0000259" key="11">
    <source>
        <dbReference type="PROSITE" id="PS50893"/>
    </source>
</evidence>
<evidence type="ECO:0000256" key="2">
    <source>
        <dbReference type="ARBA" id="ARBA00008869"/>
    </source>
</evidence>
<gene>
    <name evidence="12" type="ORF">PHYBOEH_002205</name>
</gene>
<dbReference type="GO" id="GO:0016020">
    <property type="term" value="C:membrane"/>
    <property type="evidence" value="ECO:0007669"/>
    <property type="project" value="UniProtKB-SubCell"/>
</dbReference>
<dbReference type="InterPro" id="IPR013525">
    <property type="entry name" value="ABC2_TM"/>
</dbReference>
<feature type="transmembrane region" description="Helical" evidence="10">
    <location>
        <begin position="1010"/>
        <end position="1032"/>
    </location>
</feature>
<dbReference type="SMART" id="SM00382">
    <property type="entry name" value="AAA"/>
    <property type="match status" value="2"/>
</dbReference>
<feature type="domain" description="ABC transporter" evidence="11">
    <location>
        <begin position="1218"/>
        <end position="1452"/>
    </location>
</feature>
<dbReference type="GO" id="GO:0016887">
    <property type="term" value="F:ATP hydrolysis activity"/>
    <property type="evidence" value="ECO:0007669"/>
    <property type="project" value="InterPro"/>
</dbReference>
<dbReference type="GO" id="GO:0140359">
    <property type="term" value="F:ABC-type transporter activity"/>
    <property type="evidence" value="ECO:0007669"/>
    <property type="project" value="InterPro"/>
</dbReference>
<evidence type="ECO:0000313" key="12">
    <source>
        <dbReference type="EMBL" id="KAG7396498.1"/>
    </source>
</evidence>
<dbReference type="PANTHER" id="PTHR19229">
    <property type="entry name" value="ATP-BINDING CASSETTE TRANSPORTER SUBFAMILY A ABCA"/>
    <property type="match status" value="1"/>
</dbReference>
<dbReference type="EMBL" id="JAGDFL010000153">
    <property type="protein sequence ID" value="KAG7396498.1"/>
    <property type="molecule type" value="Genomic_DNA"/>
</dbReference>
<protein>
    <recommendedName>
        <fullName evidence="11">ABC transporter domain-containing protein</fullName>
    </recommendedName>
</protein>
<evidence type="ECO:0000313" key="13">
    <source>
        <dbReference type="Proteomes" id="UP000693981"/>
    </source>
</evidence>
<evidence type="ECO:0000256" key="6">
    <source>
        <dbReference type="ARBA" id="ARBA00022741"/>
    </source>
</evidence>
<feature type="transmembrane region" description="Helical" evidence="10">
    <location>
        <begin position="918"/>
        <end position="943"/>
    </location>
</feature>
<comment type="similarity">
    <text evidence="2">Belongs to the ABC transporter superfamily. ABCA family.</text>
</comment>
<keyword evidence="6" id="KW-0547">Nucleotide-binding</keyword>
<feature type="transmembrane region" description="Helical" evidence="10">
    <location>
        <begin position="963"/>
        <end position="989"/>
    </location>
</feature>
<organism evidence="12 13">
    <name type="scientific">Phytophthora boehmeriae</name>
    <dbReference type="NCBI Taxonomy" id="109152"/>
    <lineage>
        <taxon>Eukaryota</taxon>
        <taxon>Sar</taxon>
        <taxon>Stramenopiles</taxon>
        <taxon>Oomycota</taxon>
        <taxon>Peronosporomycetes</taxon>
        <taxon>Peronosporales</taxon>
        <taxon>Peronosporaceae</taxon>
        <taxon>Phytophthora</taxon>
    </lineage>
</organism>
<dbReference type="CDD" id="cd03263">
    <property type="entry name" value="ABC_subfamily_A"/>
    <property type="match status" value="2"/>
</dbReference>
<dbReference type="FunFam" id="3.40.50.300:FF:000335">
    <property type="entry name" value="ATP binding cassette subfamily A member 5"/>
    <property type="match status" value="1"/>
</dbReference>
<feature type="transmembrane region" description="Helical" evidence="10">
    <location>
        <begin position="140"/>
        <end position="157"/>
    </location>
</feature>
<reference evidence="12" key="1">
    <citation type="submission" date="2021-02" db="EMBL/GenBank/DDBJ databases">
        <authorList>
            <person name="Palmer J.M."/>
        </authorList>
    </citation>
    <scope>NUCLEOTIDE SEQUENCE</scope>
    <source>
        <strain evidence="12">SCRP23</strain>
    </source>
</reference>
<keyword evidence="8 10" id="KW-1133">Transmembrane helix</keyword>
<evidence type="ECO:0000256" key="10">
    <source>
        <dbReference type="SAM" id="Phobius"/>
    </source>
</evidence>
<feature type="transmembrane region" description="Helical" evidence="10">
    <location>
        <begin position="75"/>
        <end position="96"/>
    </location>
</feature>
<dbReference type="Pfam" id="PF00005">
    <property type="entry name" value="ABC_tran"/>
    <property type="match status" value="2"/>
</dbReference>
<evidence type="ECO:0000256" key="5">
    <source>
        <dbReference type="ARBA" id="ARBA00022737"/>
    </source>
</evidence>
<keyword evidence="5" id="KW-0677">Repeat</keyword>
<evidence type="ECO:0000256" key="8">
    <source>
        <dbReference type="ARBA" id="ARBA00022989"/>
    </source>
</evidence>
<keyword evidence="3" id="KW-0813">Transport</keyword>
<evidence type="ECO:0000256" key="9">
    <source>
        <dbReference type="ARBA" id="ARBA00023136"/>
    </source>
</evidence>
<dbReference type="InterPro" id="IPR026082">
    <property type="entry name" value="ABCA"/>
</dbReference>
<keyword evidence="9 10" id="KW-0472">Membrane</keyword>